<evidence type="ECO:0000313" key="3">
    <source>
        <dbReference type="Proteomes" id="UP000053424"/>
    </source>
</evidence>
<accession>A0A0C2Y1X9</accession>
<dbReference type="HOGENOM" id="CLU_980238_0_0_1"/>
<evidence type="ECO:0000313" key="2">
    <source>
        <dbReference type="EMBL" id="KIM43863.1"/>
    </source>
</evidence>
<sequence length="284" mass="31795">MHSEQDDLRNIQPASAQCGVIRKSQPAVNIERRGVDDHDARAIHSTQSEVEFNVTTTREKRRTSSDQVESSKASGKRRVGTSIKTLSRQPSPLLPIELQQPSPCRQSLLHSRHRLGPLLRYRTSRTAARTRPINSIYRRTNALLRFHTKNASGGRSANASGAGDEGDGGGAAGIPERNSLDDLRIPRIEYLYNLRATIQSRSMLKPSLRNNNNNVQRYMVKYRVSLARIAFKSHRVSTRQLLAALVWRQTDIPPALEHPSRKIGCFSTSKAPSPEYFIGISQPI</sequence>
<feature type="region of interest" description="Disordered" evidence="1">
    <location>
        <begin position="32"/>
        <end position="86"/>
    </location>
</feature>
<feature type="compositionally biased region" description="Basic and acidic residues" evidence="1">
    <location>
        <begin position="32"/>
        <end position="42"/>
    </location>
</feature>
<feature type="compositionally biased region" description="Low complexity" evidence="1">
    <location>
        <begin position="150"/>
        <end position="162"/>
    </location>
</feature>
<gene>
    <name evidence="2" type="ORF">M413DRAFT_9760</name>
</gene>
<dbReference type="AlphaFoldDB" id="A0A0C2Y1X9"/>
<evidence type="ECO:0000256" key="1">
    <source>
        <dbReference type="SAM" id="MobiDB-lite"/>
    </source>
</evidence>
<dbReference type="EMBL" id="KN831775">
    <property type="protein sequence ID" value="KIM43863.1"/>
    <property type="molecule type" value="Genomic_DNA"/>
</dbReference>
<keyword evidence="3" id="KW-1185">Reference proteome</keyword>
<proteinExistence type="predicted"/>
<reference evidence="3" key="2">
    <citation type="submission" date="2015-01" db="EMBL/GenBank/DDBJ databases">
        <title>Evolutionary Origins and Diversification of the Mycorrhizal Mutualists.</title>
        <authorList>
            <consortium name="DOE Joint Genome Institute"/>
            <consortium name="Mycorrhizal Genomics Consortium"/>
            <person name="Kohler A."/>
            <person name="Kuo A."/>
            <person name="Nagy L.G."/>
            <person name="Floudas D."/>
            <person name="Copeland A."/>
            <person name="Barry K.W."/>
            <person name="Cichocki N."/>
            <person name="Veneault-Fourrey C."/>
            <person name="LaButti K."/>
            <person name="Lindquist E.A."/>
            <person name="Lipzen A."/>
            <person name="Lundell T."/>
            <person name="Morin E."/>
            <person name="Murat C."/>
            <person name="Riley R."/>
            <person name="Ohm R."/>
            <person name="Sun H."/>
            <person name="Tunlid A."/>
            <person name="Henrissat B."/>
            <person name="Grigoriev I.V."/>
            <person name="Hibbett D.S."/>
            <person name="Martin F."/>
        </authorList>
    </citation>
    <scope>NUCLEOTIDE SEQUENCE [LARGE SCALE GENOMIC DNA]</scope>
    <source>
        <strain evidence="3">h7</strain>
    </source>
</reference>
<dbReference type="Proteomes" id="UP000053424">
    <property type="component" value="Unassembled WGS sequence"/>
</dbReference>
<name>A0A0C2Y1X9_HEBCY</name>
<organism evidence="2 3">
    <name type="scientific">Hebeloma cylindrosporum</name>
    <dbReference type="NCBI Taxonomy" id="76867"/>
    <lineage>
        <taxon>Eukaryota</taxon>
        <taxon>Fungi</taxon>
        <taxon>Dikarya</taxon>
        <taxon>Basidiomycota</taxon>
        <taxon>Agaricomycotina</taxon>
        <taxon>Agaricomycetes</taxon>
        <taxon>Agaricomycetidae</taxon>
        <taxon>Agaricales</taxon>
        <taxon>Agaricineae</taxon>
        <taxon>Hymenogastraceae</taxon>
        <taxon>Hebeloma</taxon>
    </lineage>
</organism>
<feature type="compositionally biased region" description="Polar residues" evidence="1">
    <location>
        <begin position="44"/>
        <end position="56"/>
    </location>
</feature>
<feature type="region of interest" description="Disordered" evidence="1">
    <location>
        <begin position="149"/>
        <end position="176"/>
    </location>
</feature>
<protein>
    <submittedName>
        <fullName evidence="2">Uncharacterized protein</fullName>
    </submittedName>
</protein>
<reference evidence="2 3" key="1">
    <citation type="submission" date="2014-04" db="EMBL/GenBank/DDBJ databases">
        <authorList>
            <consortium name="DOE Joint Genome Institute"/>
            <person name="Kuo A."/>
            <person name="Gay G."/>
            <person name="Dore J."/>
            <person name="Kohler A."/>
            <person name="Nagy L.G."/>
            <person name="Floudas D."/>
            <person name="Copeland A."/>
            <person name="Barry K.W."/>
            <person name="Cichocki N."/>
            <person name="Veneault-Fourrey C."/>
            <person name="LaButti K."/>
            <person name="Lindquist E.A."/>
            <person name="Lipzen A."/>
            <person name="Lundell T."/>
            <person name="Morin E."/>
            <person name="Murat C."/>
            <person name="Sun H."/>
            <person name="Tunlid A."/>
            <person name="Henrissat B."/>
            <person name="Grigoriev I.V."/>
            <person name="Hibbett D.S."/>
            <person name="Martin F."/>
            <person name="Nordberg H.P."/>
            <person name="Cantor M.N."/>
            <person name="Hua S.X."/>
        </authorList>
    </citation>
    <scope>NUCLEOTIDE SEQUENCE [LARGE SCALE GENOMIC DNA]</scope>
    <source>
        <strain evidence="3">h7</strain>
    </source>
</reference>